<dbReference type="Proteomes" id="UP000662747">
    <property type="component" value="Chromosome"/>
</dbReference>
<dbReference type="RefSeq" id="WP_206720878.1">
    <property type="nucleotide sequence ID" value="NZ_CP071090.1"/>
</dbReference>
<organism evidence="3 4">
    <name type="scientific">Pyxidicoccus parkwayensis</name>
    <dbReference type="NCBI Taxonomy" id="2813578"/>
    <lineage>
        <taxon>Bacteria</taxon>
        <taxon>Pseudomonadati</taxon>
        <taxon>Myxococcota</taxon>
        <taxon>Myxococcia</taxon>
        <taxon>Myxococcales</taxon>
        <taxon>Cystobacterineae</taxon>
        <taxon>Myxococcaceae</taxon>
        <taxon>Pyxidicoccus</taxon>
    </lineage>
</organism>
<dbReference type="EMBL" id="CP071090">
    <property type="protein sequence ID" value="QSQ19291.1"/>
    <property type="molecule type" value="Genomic_DNA"/>
</dbReference>
<evidence type="ECO:0000256" key="1">
    <source>
        <dbReference type="SAM" id="Coils"/>
    </source>
</evidence>
<protein>
    <submittedName>
        <fullName evidence="3">Uncharacterized protein</fullName>
    </submittedName>
</protein>
<evidence type="ECO:0000256" key="2">
    <source>
        <dbReference type="SAM" id="MobiDB-lite"/>
    </source>
</evidence>
<keyword evidence="1" id="KW-0175">Coiled coil</keyword>
<evidence type="ECO:0000313" key="3">
    <source>
        <dbReference type="EMBL" id="QSQ19291.1"/>
    </source>
</evidence>
<gene>
    <name evidence="3" type="ORF">JY651_28590</name>
</gene>
<feature type="coiled-coil region" evidence="1">
    <location>
        <begin position="38"/>
        <end position="72"/>
    </location>
</feature>
<evidence type="ECO:0000313" key="4">
    <source>
        <dbReference type="Proteomes" id="UP000662747"/>
    </source>
</evidence>
<keyword evidence="4" id="KW-1185">Reference proteome</keyword>
<proteinExistence type="predicted"/>
<accession>A0ABX7NPH4</accession>
<sequence length="241" mass="26344">MFFPGWREATDMWKRLEAERDALQARLDAVGTAVQLAAEEEKLARNSLREQVRHLDEENARLQSKVLELEAALELAHAGLCDAQPREQVVTLEKARVVEALRRHVLPGEDENALEVGADVAARDIAERLGLTLDTPMPERQEVEDAERPVMGCGHVNREDGLCAHPDNLTPECHKDTCPLVPAQPEPAASPLALAPPSTEGQGVDWQAMELALRADAPADIPSREPLSPRNITDDDGGTVS</sequence>
<feature type="region of interest" description="Disordered" evidence="2">
    <location>
        <begin position="215"/>
        <end position="241"/>
    </location>
</feature>
<reference evidence="3 4" key="1">
    <citation type="submission" date="2021-02" db="EMBL/GenBank/DDBJ databases">
        <title>De Novo genome assembly of isolated myxobacteria.</title>
        <authorList>
            <person name="Stevens D.C."/>
        </authorList>
    </citation>
    <scope>NUCLEOTIDE SEQUENCE [LARGE SCALE GENOMIC DNA]</scope>
    <source>
        <strain evidence="4">SCPEA02</strain>
    </source>
</reference>
<name>A0ABX7NPH4_9BACT</name>